<dbReference type="Ensembl" id="ENSGWIT00000002988.1">
    <property type="protein sequence ID" value="ENSGWIP00000002763.1"/>
    <property type="gene ID" value="ENSGWIG00000001491.1"/>
</dbReference>
<dbReference type="InterPro" id="IPR051051">
    <property type="entry name" value="E3_ubiq-ligase_TRIM/RNF"/>
</dbReference>
<keyword evidence="1" id="KW-0479">Metal-binding</keyword>
<dbReference type="InterPro" id="IPR013083">
    <property type="entry name" value="Znf_RING/FYVE/PHD"/>
</dbReference>
<evidence type="ECO:0000256" key="5">
    <source>
        <dbReference type="SAM" id="MobiDB-lite"/>
    </source>
</evidence>
<organism evidence="7 8">
    <name type="scientific">Gouania willdenowi</name>
    <name type="common">Blunt-snouted clingfish</name>
    <name type="synonym">Lepadogaster willdenowi</name>
    <dbReference type="NCBI Taxonomy" id="441366"/>
    <lineage>
        <taxon>Eukaryota</taxon>
        <taxon>Metazoa</taxon>
        <taxon>Chordata</taxon>
        <taxon>Craniata</taxon>
        <taxon>Vertebrata</taxon>
        <taxon>Euteleostomi</taxon>
        <taxon>Actinopterygii</taxon>
        <taxon>Neopterygii</taxon>
        <taxon>Teleostei</taxon>
        <taxon>Neoteleostei</taxon>
        <taxon>Acanthomorphata</taxon>
        <taxon>Ovalentaria</taxon>
        <taxon>Blenniimorphae</taxon>
        <taxon>Blenniiformes</taxon>
        <taxon>Gobiesocoidei</taxon>
        <taxon>Gobiesocidae</taxon>
        <taxon>Gobiesocinae</taxon>
        <taxon>Gouania</taxon>
    </lineage>
</organism>
<evidence type="ECO:0000256" key="4">
    <source>
        <dbReference type="PROSITE-ProRule" id="PRU00175"/>
    </source>
</evidence>
<proteinExistence type="predicted"/>
<reference evidence="7" key="3">
    <citation type="submission" date="2025-09" db="UniProtKB">
        <authorList>
            <consortium name="Ensembl"/>
        </authorList>
    </citation>
    <scope>IDENTIFICATION</scope>
</reference>
<evidence type="ECO:0000313" key="8">
    <source>
        <dbReference type="Proteomes" id="UP000694680"/>
    </source>
</evidence>
<dbReference type="PANTHER" id="PTHR25465">
    <property type="entry name" value="B-BOX DOMAIN CONTAINING"/>
    <property type="match status" value="1"/>
</dbReference>
<dbReference type="AlphaFoldDB" id="A0A8C5D6M5"/>
<dbReference type="InterPro" id="IPR017907">
    <property type="entry name" value="Znf_RING_CS"/>
</dbReference>
<sequence length="109" mass="12152">MAQIETESFSCSMCLELLKEPVTVPCGHSYCRTCISSFWDGEKKKIVYSCPQCRETFTQRPVLMKNTMLAELVEHNTNGRRSASSSSSGQVHCVASGPEQRDSGWTLLL</sequence>
<reference evidence="7" key="1">
    <citation type="submission" date="2020-06" db="EMBL/GenBank/DDBJ databases">
        <authorList>
            <consortium name="Wellcome Sanger Institute Data Sharing"/>
        </authorList>
    </citation>
    <scope>NUCLEOTIDE SEQUENCE [LARGE SCALE GENOMIC DNA]</scope>
</reference>
<protein>
    <recommendedName>
        <fullName evidence="6">RING-type domain-containing protein</fullName>
    </recommendedName>
</protein>
<dbReference type="SUPFAM" id="SSF57850">
    <property type="entry name" value="RING/U-box"/>
    <property type="match status" value="1"/>
</dbReference>
<dbReference type="PROSITE" id="PS50089">
    <property type="entry name" value="ZF_RING_2"/>
    <property type="match status" value="1"/>
</dbReference>
<dbReference type="SMART" id="SM00184">
    <property type="entry name" value="RING"/>
    <property type="match status" value="1"/>
</dbReference>
<reference evidence="7" key="2">
    <citation type="submission" date="2025-08" db="UniProtKB">
        <authorList>
            <consortium name="Ensembl"/>
        </authorList>
    </citation>
    <scope>IDENTIFICATION</scope>
</reference>
<dbReference type="GO" id="GO:0008270">
    <property type="term" value="F:zinc ion binding"/>
    <property type="evidence" value="ECO:0007669"/>
    <property type="project" value="UniProtKB-KW"/>
</dbReference>
<accession>A0A8C5D6M5</accession>
<evidence type="ECO:0000259" key="6">
    <source>
        <dbReference type="PROSITE" id="PS50089"/>
    </source>
</evidence>
<feature type="domain" description="RING-type" evidence="6">
    <location>
        <begin position="11"/>
        <end position="54"/>
    </location>
</feature>
<keyword evidence="2 4" id="KW-0863">Zinc-finger</keyword>
<dbReference type="Proteomes" id="UP000694680">
    <property type="component" value="Chromosome 9"/>
</dbReference>
<dbReference type="Gene3D" id="3.30.40.10">
    <property type="entry name" value="Zinc/RING finger domain, C3HC4 (zinc finger)"/>
    <property type="match status" value="1"/>
</dbReference>
<dbReference type="Pfam" id="PF15227">
    <property type="entry name" value="zf-C3HC4_4"/>
    <property type="match status" value="1"/>
</dbReference>
<evidence type="ECO:0000313" key="7">
    <source>
        <dbReference type="Ensembl" id="ENSGWIP00000002763.1"/>
    </source>
</evidence>
<dbReference type="PROSITE" id="PS00518">
    <property type="entry name" value="ZF_RING_1"/>
    <property type="match status" value="1"/>
</dbReference>
<feature type="region of interest" description="Disordered" evidence="5">
    <location>
        <begin position="76"/>
        <end position="109"/>
    </location>
</feature>
<name>A0A8C5D6M5_GOUWI</name>
<keyword evidence="3" id="KW-0862">Zinc</keyword>
<evidence type="ECO:0000256" key="2">
    <source>
        <dbReference type="ARBA" id="ARBA00022771"/>
    </source>
</evidence>
<keyword evidence="8" id="KW-1185">Reference proteome</keyword>
<evidence type="ECO:0000256" key="3">
    <source>
        <dbReference type="ARBA" id="ARBA00022833"/>
    </source>
</evidence>
<dbReference type="PANTHER" id="PTHR25465:SF5">
    <property type="entry name" value="E3 UBIQUITIN_ISG15 LIGASE TRIM25-RELATED"/>
    <property type="match status" value="1"/>
</dbReference>
<dbReference type="InterPro" id="IPR001841">
    <property type="entry name" value="Znf_RING"/>
</dbReference>
<evidence type="ECO:0000256" key="1">
    <source>
        <dbReference type="ARBA" id="ARBA00022723"/>
    </source>
</evidence>